<feature type="transmembrane region" description="Helical" evidence="2">
    <location>
        <begin position="114"/>
        <end position="137"/>
    </location>
</feature>
<keyword evidence="2" id="KW-0472">Membrane</keyword>
<organism evidence="4 5">
    <name type="scientific">Cyclotella atomus</name>
    <dbReference type="NCBI Taxonomy" id="382360"/>
    <lineage>
        <taxon>Eukaryota</taxon>
        <taxon>Sar</taxon>
        <taxon>Stramenopiles</taxon>
        <taxon>Ochrophyta</taxon>
        <taxon>Bacillariophyta</taxon>
        <taxon>Coscinodiscophyceae</taxon>
        <taxon>Thalassiosirophycidae</taxon>
        <taxon>Stephanodiscales</taxon>
        <taxon>Stephanodiscaceae</taxon>
        <taxon>Cyclotella</taxon>
    </lineage>
</organism>
<feature type="region of interest" description="Disordered" evidence="1">
    <location>
        <begin position="316"/>
        <end position="380"/>
    </location>
</feature>
<dbReference type="Proteomes" id="UP001530400">
    <property type="component" value="Unassembled WGS sequence"/>
</dbReference>
<gene>
    <name evidence="4" type="ORF">ACHAWO_000717</name>
</gene>
<dbReference type="AlphaFoldDB" id="A0ABD3NI81"/>
<feature type="region of interest" description="Disordered" evidence="1">
    <location>
        <begin position="1"/>
        <end position="35"/>
    </location>
</feature>
<reference evidence="4 5" key="1">
    <citation type="submission" date="2024-10" db="EMBL/GenBank/DDBJ databases">
        <title>Updated reference genomes for cyclostephanoid diatoms.</title>
        <authorList>
            <person name="Roberts W.R."/>
            <person name="Alverson A.J."/>
        </authorList>
    </citation>
    <scope>NUCLEOTIDE SEQUENCE [LARGE SCALE GENOMIC DNA]</scope>
    <source>
        <strain evidence="4 5">AJA010-31</strain>
    </source>
</reference>
<feature type="compositionally biased region" description="Polar residues" evidence="1">
    <location>
        <begin position="16"/>
        <end position="35"/>
    </location>
</feature>
<accession>A0ABD3NI81</accession>
<feature type="domain" description="DUF7495" evidence="3">
    <location>
        <begin position="397"/>
        <end position="511"/>
    </location>
</feature>
<evidence type="ECO:0000256" key="2">
    <source>
        <dbReference type="SAM" id="Phobius"/>
    </source>
</evidence>
<evidence type="ECO:0000256" key="1">
    <source>
        <dbReference type="SAM" id="MobiDB-lite"/>
    </source>
</evidence>
<sequence length="515" mass="55985">MSPYPDDQEKFDDVTASLSNESDKSITINTGSTTNVSPREQYDLTHMDSAGEYSIGSSQASLQMAQYLDDVESGGNNDICSFQDVNLNEQSPAVFSEEEEVRRARKRYYLLPMLIRYSLPIGGCLLAFVVLLVTIGVTSSVVRSQDEKRMMAMPEIQGDKPQGYDSVGGWDDMLQGDEEVGDWPEYTADGEDGVEEVGDFGVNYDDAPVYDDAPALDDYNSLDDFSSGEKTFDDASSLDDYIVVGDGEDEVGTPIEFTSDYDDASGVDRTYDDAILDDLVDSSAGDEEVGTPIEFSTDYDDASGVDRTYDDAILDDAIDSSGGNEEVGTPIEFTPEIDDASGADRTDVVDDAIDGSNMQDSGSSSNSGSSSSNQGSMHPKWYSTSHPNYVSLLELHSSTSSNVSPHHTAALFCNDLGEQLCSYSTYCPSGKFGDPYNGGPDGLFSMAMEEWEQWAPVNTHGQGTEWVQVGKIVDADGEYGGRCRTYDEWSGGQGVEYSVAPEHRMYILCCNESNI</sequence>
<keyword evidence="2" id="KW-0812">Transmembrane</keyword>
<keyword evidence="2" id="KW-1133">Transmembrane helix</keyword>
<evidence type="ECO:0000313" key="4">
    <source>
        <dbReference type="EMBL" id="KAL3775648.1"/>
    </source>
</evidence>
<feature type="compositionally biased region" description="Low complexity" evidence="1">
    <location>
        <begin position="354"/>
        <end position="377"/>
    </location>
</feature>
<comment type="caution">
    <text evidence="4">The sequence shown here is derived from an EMBL/GenBank/DDBJ whole genome shotgun (WGS) entry which is preliminary data.</text>
</comment>
<name>A0ABD3NI81_9STRA</name>
<dbReference type="Pfam" id="PF24325">
    <property type="entry name" value="DUF7495"/>
    <property type="match status" value="1"/>
</dbReference>
<evidence type="ECO:0000313" key="5">
    <source>
        <dbReference type="Proteomes" id="UP001530400"/>
    </source>
</evidence>
<protein>
    <recommendedName>
        <fullName evidence="3">DUF7495 domain-containing protein</fullName>
    </recommendedName>
</protein>
<keyword evidence="5" id="KW-1185">Reference proteome</keyword>
<dbReference type="EMBL" id="JALLPJ020001144">
    <property type="protein sequence ID" value="KAL3775648.1"/>
    <property type="molecule type" value="Genomic_DNA"/>
</dbReference>
<dbReference type="InterPro" id="IPR055918">
    <property type="entry name" value="DUF7495"/>
</dbReference>
<evidence type="ECO:0000259" key="3">
    <source>
        <dbReference type="Pfam" id="PF24325"/>
    </source>
</evidence>
<proteinExistence type="predicted"/>